<dbReference type="SUPFAM" id="SSF54534">
    <property type="entry name" value="FKBP-like"/>
    <property type="match status" value="1"/>
</dbReference>
<evidence type="ECO:0000256" key="5">
    <source>
        <dbReference type="PROSITE-ProRule" id="PRU00278"/>
    </source>
</evidence>
<evidence type="ECO:0000256" key="4">
    <source>
        <dbReference type="ARBA" id="ARBA00023235"/>
    </source>
</evidence>
<dbReference type="Proteomes" id="UP001143981">
    <property type="component" value="Unassembled WGS sequence"/>
</dbReference>
<dbReference type="InterPro" id="IPR046357">
    <property type="entry name" value="PPIase_dom_sf"/>
</dbReference>
<evidence type="ECO:0000256" key="3">
    <source>
        <dbReference type="ARBA" id="ARBA00023110"/>
    </source>
</evidence>
<dbReference type="GO" id="GO:0003677">
    <property type="term" value="F:DNA binding"/>
    <property type="evidence" value="ECO:0007669"/>
    <property type="project" value="InterPro"/>
</dbReference>
<accession>A0A9W8CY93</accession>
<dbReference type="InterPro" id="IPR043323">
    <property type="entry name" value="PIN4"/>
</dbReference>
<protein>
    <recommendedName>
        <fullName evidence="6">Peptidyl-prolyl cis-trans isomerase</fullName>
        <ecNumber evidence="6">5.2.1.8</ecNumber>
    </recommendedName>
</protein>
<dbReference type="PANTHER" id="PTHR45995">
    <property type="match status" value="1"/>
</dbReference>
<proteinExistence type="inferred from homology"/>
<comment type="catalytic activity">
    <reaction evidence="1 6">
        <text>[protein]-peptidylproline (omega=180) = [protein]-peptidylproline (omega=0)</text>
        <dbReference type="Rhea" id="RHEA:16237"/>
        <dbReference type="Rhea" id="RHEA-COMP:10747"/>
        <dbReference type="Rhea" id="RHEA-COMP:10748"/>
        <dbReference type="ChEBI" id="CHEBI:83833"/>
        <dbReference type="ChEBI" id="CHEBI:83834"/>
        <dbReference type="EC" id="5.2.1.8"/>
    </reaction>
</comment>
<dbReference type="AlphaFoldDB" id="A0A9W8CY93"/>
<evidence type="ECO:0000259" key="7">
    <source>
        <dbReference type="PROSITE" id="PS50198"/>
    </source>
</evidence>
<keyword evidence="3 5" id="KW-0697">Rotamase</keyword>
<dbReference type="OrthoDB" id="1911748at2759"/>
<dbReference type="GO" id="GO:0003755">
    <property type="term" value="F:peptidyl-prolyl cis-trans isomerase activity"/>
    <property type="evidence" value="ECO:0007669"/>
    <property type="project" value="UniProtKB-UniRule"/>
</dbReference>
<reference evidence="8" key="1">
    <citation type="submission" date="2022-07" db="EMBL/GenBank/DDBJ databases">
        <title>Phylogenomic reconstructions and comparative analyses of Kickxellomycotina fungi.</title>
        <authorList>
            <person name="Reynolds N.K."/>
            <person name="Stajich J.E."/>
            <person name="Barry K."/>
            <person name="Grigoriev I.V."/>
            <person name="Crous P."/>
            <person name="Smith M.E."/>
        </authorList>
    </citation>
    <scope>NUCLEOTIDE SEQUENCE</scope>
    <source>
        <strain evidence="8">BCRC 34381</strain>
    </source>
</reference>
<feature type="domain" description="PpiC" evidence="7">
    <location>
        <begin position="24"/>
        <end position="118"/>
    </location>
</feature>
<evidence type="ECO:0000256" key="2">
    <source>
        <dbReference type="ARBA" id="ARBA00010242"/>
    </source>
</evidence>
<organism evidence="8 9">
    <name type="scientific">Coemansia biformis</name>
    <dbReference type="NCBI Taxonomy" id="1286918"/>
    <lineage>
        <taxon>Eukaryota</taxon>
        <taxon>Fungi</taxon>
        <taxon>Fungi incertae sedis</taxon>
        <taxon>Zoopagomycota</taxon>
        <taxon>Kickxellomycotina</taxon>
        <taxon>Kickxellomycetes</taxon>
        <taxon>Kickxellales</taxon>
        <taxon>Kickxellaceae</taxon>
        <taxon>Coemansia</taxon>
    </lineage>
</organism>
<keyword evidence="9" id="KW-1185">Reference proteome</keyword>
<dbReference type="Gene3D" id="3.10.50.40">
    <property type="match status" value="1"/>
</dbReference>
<comment type="similarity">
    <text evidence="2">Belongs to the PpiC/parvulin rotamase family. PIN4 subfamily.</text>
</comment>
<evidence type="ECO:0000313" key="8">
    <source>
        <dbReference type="EMBL" id="KAJ1735858.1"/>
    </source>
</evidence>
<comment type="caution">
    <text evidence="8">The sequence shown here is derived from an EMBL/GenBank/DDBJ whole genome shotgun (WGS) entry which is preliminary data.</text>
</comment>
<dbReference type="InterPro" id="IPR000297">
    <property type="entry name" value="PPIase_PpiC"/>
</dbReference>
<evidence type="ECO:0000313" key="9">
    <source>
        <dbReference type="Proteomes" id="UP001143981"/>
    </source>
</evidence>
<dbReference type="EMBL" id="JANBOI010000009">
    <property type="protein sequence ID" value="KAJ1735858.1"/>
    <property type="molecule type" value="Genomic_DNA"/>
</dbReference>
<name>A0A9W8CY93_9FUNG</name>
<dbReference type="EC" id="5.2.1.8" evidence="6"/>
<evidence type="ECO:0000256" key="1">
    <source>
        <dbReference type="ARBA" id="ARBA00000971"/>
    </source>
</evidence>
<keyword evidence="4 5" id="KW-0413">Isomerase</keyword>
<dbReference type="GO" id="GO:0006364">
    <property type="term" value="P:rRNA processing"/>
    <property type="evidence" value="ECO:0007669"/>
    <property type="project" value="InterPro"/>
</dbReference>
<dbReference type="Pfam" id="PF00639">
    <property type="entry name" value="Rotamase"/>
    <property type="match status" value="1"/>
</dbReference>
<sequence length="120" mass="12900">MAKKKASAPAKSDDSAGDKKLKPATAVFVRHILCEKLSKATEAIALLKEGVAFNTVAEKYSEDKAKSGSNLGRMVRGSMAGPFQDAAFALQPSTCAKPIYTDPPVKTKFGYHVILVEKRE</sequence>
<dbReference type="PROSITE" id="PS50198">
    <property type="entry name" value="PPIC_PPIASE_2"/>
    <property type="match status" value="1"/>
</dbReference>
<gene>
    <name evidence="8" type="primary">PIN4_1</name>
    <name evidence="8" type="ORF">LPJ61_000302</name>
</gene>
<evidence type="ECO:0000256" key="6">
    <source>
        <dbReference type="RuleBase" id="RU363014"/>
    </source>
</evidence>